<dbReference type="FunFam" id="3.80.10.10:FF:000383">
    <property type="entry name" value="Leucine-rich repeat receptor protein kinase EMS1"/>
    <property type="match status" value="1"/>
</dbReference>
<evidence type="ECO:0000256" key="3">
    <source>
        <dbReference type="SAM" id="Phobius"/>
    </source>
</evidence>
<dbReference type="PANTHER" id="PTHR48058:SF23">
    <property type="entry name" value="LEUCINE-RICH REPEAT-CONTAINING N-TERMINAL PLANT-TYPE DOMAIN-CONTAINING PROTEIN"/>
    <property type="match status" value="1"/>
</dbReference>
<gene>
    <name evidence="4" type="ORF">SEMRO_44_G026770.1</name>
</gene>
<feature type="compositionally biased region" description="Polar residues" evidence="2">
    <location>
        <begin position="15"/>
        <end position="29"/>
    </location>
</feature>
<organism evidence="4 5">
    <name type="scientific">Seminavis robusta</name>
    <dbReference type="NCBI Taxonomy" id="568900"/>
    <lineage>
        <taxon>Eukaryota</taxon>
        <taxon>Sar</taxon>
        <taxon>Stramenopiles</taxon>
        <taxon>Ochrophyta</taxon>
        <taxon>Bacillariophyta</taxon>
        <taxon>Bacillariophyceae</taxon>
        <taxon>Bacillariophycidae</taxon>
        <taxon>Naviculales</taxon>
        <taxon>Naviculaceae</taxon>
        <taxon>Seminavis</taxon>
    </lineage>
</organism>
<feature type="compositionally biased region" description="Basic and acidic residues" evidence="2">
    <location>
        <begin position="94"/>
        <end position="105"/>
    </location>
</feature>
<feature type="transmembrane region" description="Helical" evidence="3">
    <location>
        <begin position="127"/>
        <end position="145"/>
    </location>
</feature>
<dbReference type="EMBL" id="CAICTM010000044">
    <property type="protein sequence ID" value="CAB9498754.1"/>
    <property type="molecule type" value="Genomic_DNA"/>
</dbReference>
<keyword evidence="3" id="KW-0812">Transmembrane</keyword>
<dbReference type="InterPro" id="IPR032675">
    <property type="entry name" value="LRR_dom_sf"/>
</dbReference>
<dbReference type="InterPro" id="IPR001611">
    <property type="entry name" value="Leu-rich_rpt"/>
</dbReference>
<evidence type="ECO:0000313" key="5">
    <source>
        <dbReference type="Proteomes" id="UP001153069"/>
    </source>
</evidence>
<feature type="region of interest" description="Disordered" evidence="2">
    <location>
        <begin position="1"/>
        <end position="105"/>
    </location>
</feature>
<protein>
    <submittedName>
        <fullName evidence="4">LRR receptor-like serine threonine-protein kinase</fullName>
    </submittedName>
</protein>
<comment type="caution">
    <text evidence="4">The sequence shown here is derived from an EMBL/GenBank/DDBJ whole genome shotgun (WGS) entry which is preliminary data.</text>
</comment>
<evidence type="ECO:0000256" key="2">
    <source>
        <dbReference type="SAM" id="MobiDB-lite"/>
    </source>
</evidence>
<keyword evidence="4" id="KW-0675">Receptor</keyword>
<dbReference type="GO" id="GO:0016301">
    <property type="term" value="F:kinase activity"/>
    <property type="evidence" value="ECO:0007669"/>
    <property type="project" value="UniProtKB-KW"/>
</dbReference>
<sequence>MAAAGSGRHRRHVGPTTTRSRAFQSNESMDSLPEEPWADEEAEVIGRSSRRHKHPTSKWSGGGHLQTSSSRQRAAEKKRRGHQHHISEQVSLTSHDENNSGDHTAPDILKERNPWWCICCLQFKIPLWWMGTFGLALWIILMFYLSGSVETPQAEAYQWYRGHPQFASLENPKHSERKKQVFALATLCYSMEYNDWTPDEQGYWLSYDVNECYWWNQTNNISMCNDNNNNASMVTWIQFQNNANIVNGSVPNEMQLLSDLAILELNNMSAYHHPLTELLPFPDLEEDPEATSPLQHLQGLFVTNNALLAGVVPNFTQLAPNMTHLDLHNNALTGNLQAADLGLLTLLQYLDLSDNALTGTLPTELGLLTQLTHLDLHGNHQLEGTIPRELGQALTSLHYLDLSLNSLYGTIVTDMGRFSQIHTIKLFENNFRGQLPSELGLLTTLTALEVYGNYITGPIPDELCPRDHLVVVTECQLGHRCPCMEMELDAFGGCDTNFSNCTSECSCHEGSIHHIHW</sequence>
<evidence type="ECO:0000256" key="1">
    <source>
        <dbReference type="ARBA" id="ARBA00022737"/>
    </source>
</evidence>
<dbReference type="AlphaFoldDB" id="A0A9N8DFI9"/>
<feature type="compositionally biased region" description="Acidic residues" evidence="2">
    <location>
        <begin position="32"/>
        <end position="43"/>
    </location>
</feature>
<keyword evidence="5" id="KW-1185">Reference proteome</keyword>
<dbReference type="OrthoDB" id="195103at2759"/>
<dbReference type="SUPFAM" id="SSF52058">
    <property type="entry name" value="L domain-like"/>
    <property type="match status" value="1"/>
</dbReference>
<reference evidence="4" key="1">
    <citation type="submission" date="2020-06" db="EMBL/GenBank/DDBJ databases">
        <authorList>
            <consortium name="Plant Systems Biology data submission"/>
        </authorList>
    </citation>
    <scope>NUCLEOTIDE SEQUENCE</scope>
    <source>
        <strain evidence="4">D6</strain>
    </source>
</reference>
<dbReference type="Proteomes" id="UP001153069">
    <property type="component" value="Unassembled WGS sequence"/>
</dbReference>
<dbReference type="PANTHER" id="PTHR48058">
    <property type="entry name" value="LRR RECEPTOR-LIKE SERINE/THREONINE-PROTEIN KINASE FLS2-RELATED"/>
    <property type="match status" value="1"/>
</dbReference>
<accession>A0A9N8DFI9</accession>
<keyword evidence="3" id="KW-1133">Transmembrane helix</keyword>
<dbReference type="Pfam" id="PF00560">
    <property type="entry name" value="LRR_1"/>
    <property type="match status" value="1"/>
</dbReference>
<keyword evidence="1" id="KW-0677">Repeat</keyword>
<keyword evidence="4" id="KW-0808">Transferase</keyword>
<evidence type="ECO:0000313" key="4">
    <source>
        <dbReference type="EMBL" id="CAB9498754.1"/>
    </source>
</evidence>
<dbReference type="PRINTS" id="PR00019">
    <property type="entry name" value="LEURICHRPT"/>
</dbReference>
<name>A0A9N8DFI9_9STRA</name>
<proteinExistence type="predicted"/>
<dbReference type="Gene3D" id="3.80.10.10">
    <property type="entry name" value="Ribonuclease Inhibitor"/>
    <property type="match status" value="1"/>
</dbReference>
<keyword evidence="3" id="KW-0472">Membrane</keyword>
<keyword evidence="4" id="KW-0418">Kinase</keyword>